<keyword evidence="1" id="KW-0614">Plasmid</keyword>
<geneLocation type="plasmid" evidence="1 2">
    <name>unnamed2</name>
</geneLocation>
<dbReference type="Gene3D" id="3.90.180.10">
    <property type="entry name" value="Medium-chain alcohol dehydrogenases, catalytic domain"/>
    <property type="match status" value="1"/>
</dbReference>
<evidence type="ECO:0000313" key="1">
    <source>
        <dbReference type="EMBL" id="UOQ68977.1"/>
    </source>
</evidence>
<reference evidence="1" key="1">
    <citation type="submission" date="2022-04" db="EMBL/GenBank/DDBJ databases">
        <title>Hymenobacter sp. isolated from the air.</title>
        <authorList>
            <person name="Won M."/>
            <person name="Lee C.-M."/>
            <person name="Woen H.-Y."/>
            <person name="Kwon S.-W."/>
        </authorList>
    </citation>
    <scope>NUCLEOTIDE SEQUENCE</scope>
    <source>
        <strain evidence="1">5420S-77</strain>
        <plasmid evidence="1">unnamed2</plasmid>
    </source>
</reference>
<dbReference type="PANTHER" id="PTHR45033:SF2">
    <property type="entry name" value="ZINC-TYPE ALCOHOL DEHYDROGENASE-LIKE PROTEIN C1773.06C"/>
    <property type="match status" value="1"/>
</dbReference>
<protein>
    <submittedName>
        <fullName evidence="1">Zinc-binding dehydrogenase</fullName>
    </submittedName>
</protein>
<gene>
    <name evidence="1" type="ORF">MUN86_25155</name>
</gene>
<dbReference type="EMBL" id="CP095063">
    <property type="protein sequence ID" value="UOQ68977.1"/>
    <property type="molecule type" value="Genomic_DNA"/>
</dbReference>
<dbReference type="Proteomes" id="UP000830401">
    <property type="component" value="Plasmid unnamed2"/>
</dbReference>
<sequence>MGGPNDEAPNLGAVPLNTQRLQGIYVGSTQMLTDIMHAFDRNHRKPIIDRTFPFEEAKEALAYMGSGSHFGKIVVQVSSH</sequence>
<dbReference type="InterPro" id="IPR052711">
    <property type="entry name" value="Zinc_ADH-like"/>
</dbReference>
<name>A0ABY4GDZ0_9BACT</name>
<evidence type="ECO:0000313" key="2">
    <source>
        <dbReference type="Proteomes" id="UP000830401"/>
    </source>
</evidence>
<organism evidence="1 2">
    <name type="scientific">Hymenobacter volaticus</name>
    <dbReference type="NCBI Taxonomy" id="2932254"/>
    <lineage>
        <taxon>Bacteria</taxon>
        <taxon>Pseudomonadati</taxon>
        <taxon>Bacteroidota</taxon>
        <taxon>Cytophagia</taxon>
        <taxon>Cytophagales</taxon>
        <taxon>Hymenobacteraceae</taxon>
        <taxon>Hymenobacter</taxon>
    </lineage>
</organism>
<proteinExistence type="predicted"/>
<keyword evidence="2" id="KW-1185">Reference proteome</keyword>
<dbReference type="Pfam" id="PF13602">
    <property type="entry name" value="ADH_zinc_N_2"/>
    <property type="match status" value="1"/>
</dbReference>
<dbReference type="PANTHER" id="PTHR45033">
    <property type="match status" value="1"/>
</dbReference>
<accession>A0ABY4GDZ0</accession>